<dbReference type="AlphaFoldDB" id="A0A095CD68"/>
<feature type="compositionally biased region" description="Basic and acidic residues" evidence="1">
    <location>
        <begin position="93"/>
        <end position="102"/>
    </location>
</feature>
<dbReference type="OMA" id="WHVYEES"/>
<dbReference type="RefSeq" id="XP_062883988.1">
    <property type="nucleotide sequence ID" value="XM_063027770.1"/>
</dbReference>
<dbReference type="Proteomes" id="UP000029445">
    <property type="component" value="Chromosome 11"/>
</dbReference>
<dbReference type="InterPro" id="IPR028009">
    <property type="entry name" value="ESCO_Acetyltransf_dom"/>
</dbReference>
<feature type="compositionally biased region" description="Basic residues" evidence="1">
    <location>
        <begin position="1"/>
        <end position="11"/>
    </location>
</feature>
<reference evidence="3 4" key="1">
    <citation type="journal article" date="2011" name="MBio">
        <title>Genome variation in Cryptococcus gattii, an emerging pathogen of immunocompetent hosts.</title>
        <authorList>
            <person name="D'Souza C.A."/>
            <person name="Kronstad J.W."/>
            <person name="Taylor G."/>
            <person name="Warren R."/>
            <person name="Yuen M."/>
            <person name="Hu G."/>
            <person name="Jung W.H."/>
            <person name="Sham A."/>
            <person name="Kidd S.E."/>
            <person name="Tangen K."/>
            <person name="Lee N."/>
            <person name="Zeilmaker T."/>
            <person name="Sawkins J."/>
            <person name="McVicker G."/>
            <person name="Shah S."/>
            <person name="Gnerre S."/>
            <person name="Griggs A."/>
            <person name="Zeng Q."/>
            <person name="Bartlett K."/>
            <person name="Li W."/>
            <person name="Wang X."/>
            <person name="Heitman J."/>
            <person name="Stajich J.E."/>
            <person name="Fraser J.A."/>
            <person name="Meyer W."/>
            <person name="Carter D."/>
            <person name="Schein J."/>
            <person name="Krzywinski M."/>
            <person name="Kwon-Chung K.J."/>
            <person name="Varma A."/>
            <person name="Wang J."/>
            <person name="Brunham R."/>
            <person name="Fyfe M."/>
            <person name="Ouellette B.F."/>
            <person name="Siddiqui A."/>
            <person name="Marra M."/>
            <person name="Jones S."/>
            <person name="Holt R."/>
            <person name="Birren B.W."/>
            <person name="Galagan J.E."/>
            <person name="Cuomo C.A."/>
        </authorList>
    </citation>
    <scope>NUCLEOTIDE SEQUENCE [LARGE SCALE GENOMIC DNA]</scope>
    <source>
        <strain evidence="3 4">R265</strain>
    </source>
</reference>
<accession>A0A095CD68</accession>
<name>A0A095CD68_CRYD2</name>
<dbReference type="PANTHER" id="PTHR45884">
    <property type="entry name" value="N-ACETYLTRANSFERASE ECO"/>
    <property type="match status" value="1"/>
</dbReference>
<dbReference type="GO" id="GO:0061733">
    <property type="term" value="F:protein-lysine-acetyltransferase activity"/>
    <property type="evidence" value="ECO:0007669"/>
    <property type="project" value="TreeGrafter"/>
</dbReference>
<feature type="region of interest" description="Disordered" evidence="1">
    <location>
        <begin position="291"/>
        <end position="313"/>
    </location>
</feature>
<sequence>MSAKPTVRRTYGKAPPRASSPLFDPSSPPPALSSTYRSSSPSSYRLDSPLGSSPPPPIRTRGKSPLFLPSEDDDDMDERDASQPESNYKGKQKTKENSIIEEKKVQSSLKGFFKSLPKKRPLEPSMTVSAVKPKQPKILSLSRPVTITNFLKTPQPINTKTGGSGRTKTGYMAQMHLTHLPLLHTCSTCGMSFVRGGPDEGFHATHHAKVLRGILWEGVKKGEGEGWKVIQEDVEFGGKGRGRIIAVDGSFGGNTLVEILSTVDRVLSAPPLPPAILNRCKVFVFLTHSPPPPPSSSKRVKLDPTDSKLGKDKDKERVVSVVVAQGIKWAMKVLKEGEMETENCKTIESGGFGSVTCDPTPLPTPLGIHRLYTTPSYRSHSLSSRLLDVACEHTVYGCTFDPRKGEIAFSQPTESGRGVMERWGGGEVRVFVDDESQL</sequence>
<dbReference type="GO" id="GO:0007064">
    <property type="term" value="P:mitotic sister chromatid cohesion"/>
    <property type="evidence" value="ECO:0007669"/>
    <property type="project" value="TreeGrafter"/>
</dbReference>
<organism evidence="3 4">
    <name type="scientific">Cryptococcus deuterogattii (strain R265)</name>
    <name type="common">Cryptococcus gattii VGII (strain R265)</name>
    <dbReference type="NCBI Taxonomy" id="294750"/>
    <lineage>
        <taxon>Eukaryota</taxon>
        <taxon>Fungi</taxon>
        <taxon>Dikarya</taxon>
        <taxon>Basidiomycota</taxon>
        <taxon>Agaricomycotina</taxon>
        <taxon>Tremellomycetes</taxon>
        <taxon>Tremellales</taxon>
        <taxon>Cryptococcaceae</taxon>
        <taxon>Cryptococcus</taxon>
        <taxon>Cryptococcus gattii species complex</taxon>
    </lineage>
</organism>
<protein>
    <recommendedName>
        <fullName evidence="2">N-acetyltransferase ESCO acetyl-transferase domain-containing protein</fullName>
    </recommendedName>
</protein>
<proteinExistence type="predicted"/>
<feature type="region of interest" description="Disordered" evidence="1">
    <location>
        <begin position="1"/>
        <end position="102"/>
    </location>
</feature>
<feature type="compositionally biased region" description="Low complexity" evidence="1">
    <location>
        <begin position="32"/>
        <end position="51"/>
    </location>
</feature>
<dbReference type="VEuPathDB" id="FungiDB:CNBG_3789"/>
<dbReference type="HOGENOM" id="CLU_616791_0_0_1"/>
<dbReference type="KEGG" id="cdeu:CNBG_3789"/>
<evidence type="ECO:0000313" key="4">
    <source>
        <dbReference type="Proteomes" id="UP000029445"/>
    </source>
</evidence>
<dbReference type="PANTHER" id="PTHR45884:SF2">
    <property type="entry name" value="N-ACETYLTRANSFERASE ECO"/>
    <property type="match status" value="1"/>
</dbReference>
<keyword evidence="4" id="KW-1185">Reference proteome</keyword>
<dbReference type="GO" id="GO:0000785">
    <property type="term" value="C:chromatin"/>
    <property type="evidence" value="ECO:0007669"/>
    <property type="project" value="TreeGrafter"/>
</dbReference>
<feature type="domain" description="N-acetyltransferase ESCO acetyl-transferase" evidence="2">
    <location>
        <begin position="366"/>
        <end position="427"/>
    </location>
</feature>
<dbReference type="EMBL" id="CP025769">
    <property type="protein sequence ID" value="KGB78227.1"/>
    <property type="molecule type" value="Genomic_DNA"/>
</dbReference>
<dbReference type="GeneID" id="88180045"/>
<gene>
    <name evidence="3" type="ORF">CNBG_3789</name>
</gene>
<reference evidence="3 4" key="2">
    <citation type="journal article" date="2018" name="Proc. Natl. Acad. Sci.">
        <title>RNAi is a critical determinant of centromere evolution in closely related fungi.</title>
        <authorList>
            <person name="Yadav V."/>
            <person name="Sun S."/>
            <person name="Billmyre R.B."/>
            <person name="Thimmappa B.C."/>
            <person name="Shea T."/>
            <person name="Lintner R."/>
            <person name="Bakkeren G."/>
            <person name="Cuomo C.A."/>
            <person name="Heitman J."/>
            <person name="Sanyal K."/>
        </authorList>
    </citation>
    <scope>NUCLEOTIDE SEQUENCE [LARGE SCALE GENOMIC DNA]</scope>
    <source>
        <strain evidence="3 4">R265</strain>
    </source>
</reference>
<dbReference type="Pfam" id="PF13880">
    <property type="entry name" value="Acetyltransf_13"/>
    <property type="match status" value="1"/>
</dbReference>
<dbReference type="STRING" id="294750.A0A095CD68"/>
<feature type="compositionally biased region" description="Basic and acidic residues" evidence="1">
    <location>
        <begin position="300"/>
        <end position="313"/>
    </location>
</feature>
<evidence type="ECO:0000313" key="3">
    <source>
        <dbReference type="EMBL" id="KGB78227.1"/>
    </source>
</evidence>
<evidence type="ECO:0000256" key="1">
    <source>
        <dbReference type="SAM" id="MobiDB-lite"/>
    </source>
</evidence>
<dbReference type="OrthoDB" id="428854at2759"/>
<evidence type="ECO:0000259" key="2">
    <source>
        <dbReference type="Pfam" id="PF13880"/>
    </source>
</evidence>
<dbReference type="GO" id="GO:0005634">
    <property type="term" value="C:nucleus"/>
    <property type="evidence" value="ECO:0007669"/>
    <property type="project" value="TreeGrafter"/>
</dbReference>